<proteinExistence type="predicted"/>
<gene>
    <name evidence="1" type="ORF">Sjap_008557</name>
</gene>
<dbReference type="AlphaFoldDB" id="A0AAP0PAZ7"/>
<sequence length="49" mass="6031">MYTRTWNSGKEKIKSLVYSLRCSEFELYIHIYFNTYDFIIIRVGIRAQY</sequence>
<name>A0AAP0PAZ7_9MAGN</name>
<protein>
    <submittedName>
        <fullName evidence="1">Uncharacterized protein</fullName>
    </submittedName>
</protein>
<dbReference type="EMBL" id="JBBNAE010000003">
    <property type="protein sequence ID" value="KAK9137963.1"/>
    <property type="molecule type" value="Genomic_DNA"/>
</dbReference>
<accession>A0AAP0PAZ7</accession>
<evidence type="ECO:0000313" key="2">
    <source>
        <dbReference type="Proteomes" id="UP001417504"/>
    </source>
</evidence>
<organism evidence="1 2">
    <name type="scientific">Stephania japonica</name>
    <dbReference type="NCBI Taxonomy" id="461633"/>
    <lineage>
        <taxon>Eukaryota</taxon>
        <taxon>Viridiplantae</taxon>
        <taxon>Streptophyta</taxon>
        <taxon>Embryophyta</taxon>
        <taxon>Tracheophyta</taxon>
        <taxon>Spermatophyta</taxon>
        <taxon>Magnoliopsida</taxon>
        <taxon>Ranunculales</taxon>
        <taxon>Menispermaceae</taxon>
        <taxon>Menispermoideae</taxon>
        <taxon>Cissampelideae</taxon>
        <taxon>Stephania</taxon>
    </lineage>
</organism>
<reference evidence="1 2" key="1">
    <citation type="submission" date="2024-01" db="EMBL/GenBank/DDBJ databases">
        <title>Genome assemblies of Stephania.</title>
        <authorList>
            <person name="Yang L."/>
        </authorList>
    </citation>
    <scope>NUCLEOTIDE SEQUENCE [LARGE SCALE GENOMIC DNA]</scope>
    <source>
        <strain evidence="1">QJT</strain>
        <tissue evidence="1">Leaf</tissue>
    </source>
</reference>
<dbReference type="Proteomes" id="UP001417504">
    <property type="component" value="Unassembled WGS sequence"/>
</dbReference>
<keyword evidence="2" id="KW-1185">Reference proteome</keyword>
<evidence type="ECO:0000313" key="1">
    <source>
        <dbReference type="EMBL" id="KAK9137963.1"/>
    </source>
</evidence>
<comment type="caution">
    <text evidence="1">The sequence shown here is derived from an EMBL/GenBank/DDBJ whole genome shotgun (WGS) entry which is preliminary data.</text>
</comment>